<gene>
    <name evidence="2" type="ORF">QO012_001994</name>
</gene>
<comment type="caution">
    <text evidence="2">The sequence shown here is derived from an EMBL/GenBank/DDBJ whole genome shotgun (WGS) entry which is preliminary data.</text>
</comment>
<keyword evidence="3" id="KW-1185">Reference proteome</keyword>
<dbReference type="EMBL" id="JAUSVP010000005">
    <property type="protein sequence ID" value="MDQ0447494.1"/>
    <property type="molecule type" value="Genomic_DNA"/>
</dbReference>
<dbReference type="RefSeq" id="WP_238202538.1">
    <property type="nucleotide sequence ID" value="NZ_BPQE01000011.1"/>
</dbReference>
<evidence type="ECO:0000313" key="3">
    <source>
        <dbReference type="Proteomes" id="UP001231124"/>
    </source>
</evidence>
<feature type="compositionally biased region" description="Basic and acidic residues" evidence="1">
    <location>
        <begin position="9"/>
        <end position="19"/>
    </location>
</feature>
<sequence>MAGASKGRTPHESGETKPSDDEDDGPQDRSGETLEDKKRRDQQVGDVADDLADFA</sequence>
<reference evidence="2 3" key="1">
    <citation type="submission" date="2023-07" db="EMBL/GenBank/DDBJ databases">
        <title>Genomic Encyclopedia of Type Strains, Phase IV (KMG-IV): sequencing the most valuable type-strain genomes for metagenomic binning, comparative biology and taxonomic classification.</title>
        <authorList>
            <person name="Goeker M."/>
        </authorList>
    </citation>
    <scope>NUCLEOTIDE SEQUENCE [LARGE SCALE GENOMIC DNA]</scope>
    <source>
        <strain evidence="2 3">DSM 19013</strain>
    </source>
</reference>
<evidence type="ECO:0000256" key="1">
    <source>
        <dbReference type="SAM" id="MobiDB-lite"/>
    </source>
</evidence>
<feature type="region of interest" description="Disordered" evidence="1">
    <location>
        <begin position="1"/>
        <end position="55"/>
    </location>
</feature>
<dbReference type="Proteomes" id="UP001231124">
    <property type="component" value="Unassembled WGS sequence"/>
</dbReference>
<protein>
    <submittedName>
        <fullName evidence="2">Uncharacterized protein</fullName>
    </submittedName>
</protein>
<accession>A0ABU0I1D4</accession>
<name>A0ABU0I1D4_9HYPH</name>
<proteinExistence type="predicted"/>
<feature type="compositionally biased region" description="Basic and acidic residues" evidence="1">
    <location>
        <begin position="26"/>
        <end position="43"/>
    </location>
</feature>
<evidence type="ECO:0000313" key="2">
    <source>
        <dbReference type="EMBL" id="MDQ0447494.1"/>
    </source>
</evidence>
<organism evidence="2 3">
    <name type="scientific">Methylobacterium aerolatum</name>
    <dbReference type="NCBI Taxonomy" id="418708"/>
    <lineage>
        <taxon>Bacteria</taxon>
        <taxon>Pseudomonadati</taxon>
        <taxon>Pseudomonadota</taxon>
        <taxon>Alphaproteobacteria</taxon>
        <taxon>Hyphomicrobiales</taxon>
        <taxon>Methylobacteriaceae</taxon>
        <taxon>Methylobacterium</taxon>
    </lineage>
</organism>